<dbReference type="InterPro" id="IPR002509">
    <property type="entry name" value="NODB_dom"/>
</dbReference>
<feature type="domain" description="NodB homology" evidence="3">
    <location>
        <begin position="56"/>
        <end position="242"/>
    </location>
</feature>
<evidence type="ECO:0000256" key="1">
    <source>
        <dbReference type="ARBA" id="ARBA00004613"/>
    </source>
</evidence>
<protein>
    <submittedName>
        <fullName evidence="4">Polysaccharide deacetylase family protein</fullName>
    </submittedName>
</protein>
<dbReference type="EMBL" id="JADIKI010000023">
    <property type="protein sequence ID" value="MFK2856939.1"/>
    <property type="molecule type" value="Genomic_DNA"/>
</dbReference>
<dbReference type="PROSITE" id="PS51677">
    <property type="entry name" value="NODB"/>
    <property type="match status" value="1"/>
</dbReference>
<evidence type="ECO:0000256" key="2">
    <source>
        <dbReference type="ARBA" id="ARBA00022729"/>
    </source>
</evidence>
<comment type="caution">
    <text evidence="4">The sequence shown here is derived from an EMBL/GenBank/DDBJ whole genome shotgun (WGS) entry which is preliminary data.</text>
</comment>
<gene>
    <name evidence="4" type="ORF">ISP18_20195</name>
</gene>
<dbReference type="InterPro" id="IPR011330">
    <property type="entry name" value="Glyco_hydro/deAcase_b/a-brl"/>
</dbReference>
<keyword evidence="5" id="KW-1185">Reference proteome</keyword>
<dbReference type="SUPFAM" id="SSF88713">
    <property type="entry name" value="Glycoside hydrolase/deacetylase"/>
    <property type="match status" value="1"/>
</dbReference>
<dbReference type="Pfam" id="PF01522">
    <property type="entry name" value="Polysacc_deac_1"/>
    <property type="match status" value="1"/>
</dbReference>
<proteinExistence type="predicted"/>
<evidence type="ECO:0000313" key="4">
    <source>
        <dbReference type="EMBL" id="MFK2856939.1"/>
    </source>
</evidence>
<dbReference type="PANTHER" id="PTHR34216">
    <property type="match status" value="1"/>
</dbReference>
<keyword evidence="2" id="KW-0732">Signal</keyword>
<dbReference type="Proteomes" id="UP001620409">
    <property type="component" value="Unassembled WGS sequence"/>
</dbReference>
<evidence type="ECO:0000313" key="5">
    <source>
        <dbReference type="Proteomes" id="UP001620409"/>
    </source>
</evidence>
<dbReference type="PANTHER" id="PTHR34216:SF3">
    <property type="entry name" value="POLY-BETA-1,6-N-ACETYL-D-GLUCOSAMINE N-DEACETYLASE"/>
    <property type="match status" value="1"/>
</dbReference>
<organism evidence="4 5">
    <name type="scientific">Dyella humi</name>
    <dbReference type="NCBI Taxonomy" id="1770547"/>
    <lineage>
        <taxon>Bacteria</taxon>
        <taxon>Pseudomonadati</taxon>
        <taxon>Pseudomonadota</taxon>
        <taxon>Gammaproteobacteria</taxon>
        <taxon>Lysobacterales</taxon>
        <taxon>Rhodanobacteraceae</taxon>
        <taxon>Dyella</taxon>
    </lineage>
</organism>
<name>A0ABW8INX1_9GAMM</name>
<dbReference type="Gene3D" id="3.20.20.370">
    <property type="entry name" value="Glycoside hydrolase/deacetylase"/>
    <property type="match status" value="1"/>
</dbReference>
<sequence>MYHNIGRAPRDLKRWRSLYVSPGAFARQLWLLKRLGYQGLSMSDAMPYLRDERRGRIAVITLDDGYVDNLQSALPALQRYGFTATCYVVSGSIGRYNNWDAEKLGIQKPLMTPAQLRAWHEGGMEIGAHTRSHPHLTQCNDAQLHDEIAGSKADLEDVLGAPVTQFCYPYGDMDDRVADVTRGAGYAAATTTRRGRAVIGMNLWRLPRVQVARHHILPQFAMRAFTDYEDKRGQSGRSSDYA</sequence>
<dbReference type="InterPro" id="IPR051398">
    <property type="entry name" value="Polysacch_Deacetylase"/>
</dbReference>
<evidence type="ECO:0000259" key="3">
    <source>
        <dbReference type="PROSITE" id="PS51677"/>
    </source>
</evidence>
<dbReference type="CDD" id="cd10918">
    <property type="entry name" value="CE4_NodB_like_5s_6s"/>
    <property type="match status" value="1"/>
</dbReference>
<reference evidence="4 5" key="1">
    <citation type="submission" date="2020-10" db="EMBL/GenBank/DDBJ databases">
        <title>Phylogeny of dyella-like bacteria.</title>
        <authorList>
            <person name="Fu J."/>
        </authorList>
    </citation>
    <scope>NUCLEOTIDE SEQUENCE [LARGE SCALE GENOMIC DNA]</scope>
    <source>
        <strain evidence="4 5">DHG40</strain>
    </source>
</reference>
<comment type="subcellular location">
    <subcellularLocation>
        <location evidence="1">Secreted</location>
    </subcellularLocation>
</comment>
<accession>A0ABW8INX1</accession>